<evidence type="ECO:0000313" key="1">
    <source>
        <dbReference type="EMBL" id="MDX6806436.1"/>
    </source>
</evidence>
<keyword evidence="2" id="KW-1185">Reference proteome</keyword>
<dbReference type="EMBL" id="JAXAFJ010000005">
    <property type="protein sequence ID" value="MDX6806436.1"/>
    <property type="molecule type" value="Genomic_DNA"/>
</dbReference>
<dbReference type="Proteomes" id="UP001274321">
    <property type="component" value="Unassembled WGS sequence"/>
</dbReference>
<name>A0ABU4RNL0_9HYPH</name>
<accession>A0ABU4RNL0</accession>
<proteinExistence type="predicted"/>
<gene>
    <name evidence="1" type="ORF">SCD90_10190</name>
</gene>
<evidence type="ECO:0000313" key="2">
    <source>
        <dbReference type="Proteomes" id="UP001274321"/>
    </source>
</evidence>
<reference evidence="1 2" key="1">
    <citation type="submission" date="2023-11" db="EMBL/GenBank/DDBJ databases">
        <authorList>
            <person name="Bao R."/>
        </authorList>
    </citation>
    <scope>NUCLEOTIDE SEQUENCE [LARGE SCALE GENOMIC DNA]</scope>
    <source>
        <strain evidence="1 2">PJ23</strain>
    </source>
</reference>
<protein>
    <submittedName>
        <fullName evidence="1">Uncharacterized protein</fullName>
    </submittedName>
</protein>
<comment type="caution">
    <text evidence="1">The sequence shown here is derived from an EMBL/GenBank/DDBJ whole genome shotgun (WGS) entry which is preliminary data.</text>
</comment>
<sequence length="143" mass="15585">MIRLPAERGLQLKLIAKDLGVTLTEAIETLINREIEAGRLEDQLPLWDIDVFTDGIIFDAPTFALPKLTAQQALNVANAVDKVIERAEKGGFNLILEGEKVLTIARIGRGITFASGEKAESVTVMMAQDLARQLRTAAKAQSN</sequence>
<organism evidence="1 2">
    <name type="scientific">Terrihabitans rhizophilus</name>
    <dbReference type="NCBI Taxonomy" id="3092662"/>
    <lineage>
        <taxon>Bacteria</taxon>
        <taxon>Pseudomonadati</taxon>
        <taxon>Pseudomonadota</taxon>
        <taxon>Alphaproteobacteria</taxon>
        <taxon>Hyphomicrobiales</taxon>
        <taxon>Terrihabitans</taxon>
    </lineage>
</organism>
<dbReference type="RefSeq" id="WP_319844564.1">
    <property type="nucleotide sequence ID" value="NZ_JAXAFJ010000005.1"/>
</dbReference>